<comment type="caution">
    <text evidence="3">The sequence shown here is derived from an EMBL/GenBank/DDBJ whole genome shotgun (WGS) entry which is preliminary data.</text>
</comment>
<name>A0A0D6Z791_9BACI</name>
<accession>A0A0D6Z791</accession>
<dbReference type="InterPro" id="IPR011335">
    <property type="entry name" value="Restrct_endonuc-II-like"/>
</dbReference>
<dbReference type="Pfam" id="PF08721">
    <property type="entry name" value="Tn7_Tnp_TnsA_C"/>
    <property type="match status" value="1"/>
</dbReference>
<reference evidence="3 4" key="1">
    <citation type="submission" date="2015-01" db="EMBL/GenBank/DDBJ databases">
        <title>Draft genome sequences of the supercritical CO2 tolerant bacteria Bacillus subterraneus MITOT1 and Bacillus cereus MIT0214.</title>
        <authorList>
            <person name="Peet K.C."/>
            <person name="Thompson J.R."/>
        </authorList>
    </citation>
    <scope>NUCLEOTIDE SEQUENCE [LARGE SCALE GENOMIC DNA]</scope>
    <source>
        <strain evidence="3 4">MITOT1</strain>
    </source>
</reference>
<evidence type="ECO:0000313" key="3">
    <source>
        <dbReference type="EMBL" id="KIY21437.1"/>
    </source>
</evidence>
<dbReference type="InterPro" id="IPR014833">
    <property type="entry name" value="TnsA_N"/>
</dbReference>
<sequence length="205" mass="24074">MRLQQFPLLPLEETIVIADELGIKHPTDPKTGDPIVMTTDFLLTVDKGQGVFEVARTIKMKDELLKERVLEKFEIEREYWQRKDIDWVIVTEEEIPKTMARNISYIHDYFDIRDYDVFQEMCSQHIEDLSLSLMQRLLNNKNSIRIITNEFDTDTHLPFGSGVTLFYHLLAQKVIVIDMLKPPNLEQQIDIKSIDESTLKKEKYG</sequence>
<dbReference type="CDD" id="cd22362">
    <property type="entry name" value="TnsA_endonuclease-like"/>
    <property type="match status" value="1"/>
</dbReference>
<dbReference type="Proteomes" id="UP000032512">
    <property type="component" value="Unassembled WGS sequence"/>
</dbReference>
<evidence type="ECO:0000313" key="4">
    <source>
        <dbReference type="Proteomes" id="UP000032512"/>
    </source>
</evidence>
<protein>
    <recommendedName>
        <fullName evidence="5">Heteromeric transposase endonuclease subunit TnsA</fullName>
    </recommendedName>
</protein>
<dbReference type="OrthoDB" id="5291587at2"/>
<dbReference type="EMBL" id="JXIQ01000107">
    <property type="protein sequence ID" value="KIY21437.1"/>
    <property type="molecule type" value="Genomic_DNA"/>
</dbReference>
<dbReference type="InterPro" id="IPR014832">
    <property type="entry name" value="TnsA_C"/>
</dbReference>
<feature type="domain" description="TnsA endonuclease N-terminal" evidence="2">
    <location>
        <begin position="8"/>
        <end position="92"/>
    </location>
</feature>
<dbReference type="AlphaFoldDB" id="A0A0D6Z791"/>
<dbReference type="Gene3D" id="1.10.10.10">
    <property type="entry name" value="Winged helix-like DNA-binding domain superfamily/Winged helix DNA-binding domain"/>
    <property type="match status" value="1"/>
</dbReference>
<dbReference type="InterPro" id="IPR011856">
    <property type="entry name" value="tRNA_endonuc-like_dom_sf"/>
</dbReference>
<dbReference type="Pfam" id="PF08722">
    <property type="entry name" value="Tn7_TnsA-like_N"/>
    <property type="match status" value="1"/>
</dbReference>
<dbReference type="GO" id="GO:0003676">
    <property type="term" value="F:nucleic acid binding"/>
    <property type="evidence" value="ECO:0007669"/>
    <property type="project" value="InterPro"/>
</dbReference>
<keyword evidence="4" id="KW-1185">Reference proteome</keyword>
<feature type="domain" description="TnsA endonuclease C-terminal" evidence="1">
    <location>
        <begin position="94"/>
        <end position="179"/>
    </location>
</feature>
<proteinExistence type="predicted"/>
<evidence type="ECO:0008006" key="5">
    <source>
        <dbReference type="Google" id="ProtNLM"/>
    </source>
</evidence>
<evidence type="ECO:0000259" key="2">
    <source>
        <dbReference type="Pfam" id="PF08722"/>
    </source>
</evidence>
<dbReference type="PATRIC" id="fig|285983.3.peg.1636"/>
<dbReference type="InterPro" id="IPR036388">
    <property type="entry name" value="WH-like_DNA-bd_sf"/>
</dbReference>
<gene>
    <name evidence="3" type="ORF">UB32_13925</name>
</gene>
<dbReference type="SUPFAM" id="SSF52980">
    <property type="entry name" value="Restriction endonuclease-like"/>
    <property type="match status" value="1"/>
</dbReference>
<organism evidence="3 4">
    <name type="scientific">Mesobacillus subterraneus</name>
    <dbReference type="NCBI Taxonomy" id="285983"/>
    <lineage>
        <taxon>Bacteria</taxon>
        <taxon>Bacillati</taxon>
        <taxon>Bacillota</taxon>
        <taxon>Bacilli</taxon>
        <taxon>Bacillales</taxon>
        <taxon>Bacillaceae</taxon>
        <taxon>Mesobacillus</taxon>
    </lineage>
</organism>
<dbReference type="Gene3D" id="3.40.1350.10">
    <property type="match status" value="1"/>
</dbReference>
<evidence type="ECO:0000259" key="1">
    <source>
        <dbReference type="Pfam" id="PF08721"/>
    </source>
</evidence>